<feature type="region of interest" description="Disordered" evidence="1">
    <location>
        <begin position="1"/>
        <end position="60"/>
    </location>
</feature>
<accession>A0A409WTS1</accession>
<reference evidence="2 3" key="1">
    <citation type="journal article" date="2018" name="Evol. Lett.">
        <title>Horizontal gene cluster transfer increased hallucinogenic mushroom diversity.</title>
        <authorList>
            <person name="Reynolds H.T."/>
            <person name="Vijayakumar V."/>
            <person name="Gluck-Thaler E."/>
            <person name="Korotkin H.B."/>
            <person name="Matheny P.B."/>
            <person name="Slot J.C."/>
        </authorList>
    </citation>
    <scope>NUCLEOTIDE SEQUENCE [LARGE SCALE GENOMIC DNA]</scope>
    <source>
        <strain evidence="2 3">2631</strain>
    </source>
</reference>
<sequence length="60" mass="6907">MAMMQKTLGDKTRLPHPPMTNSTPIRHFRTCLKTNYNTKHLSDKANHSTDDCDEHPTGRQ</sequence>
<dbReference type="EMBL" id="NHYD01003204">
    <property type="protein sequence ID" value="PPQ81877.1"/>
    <property type="molecule type" value="Genomic_DNA"/>
</dbReference>
<comment type="caution">
    <text evidence="2">The sequence shown here is derived from an EMBL/GenBank/DDBJ whole genome shotgun (WGS) entry which is preliminary data.</text>
</comment>
<gene>
    <name evidence="2" type="ORF">CVT25_013483</name>
</gene>
<evidence type="ECO:0000313" key="3">
    <source>
        <dbReference type="Proteomes" id="UP000283269"/>
    </source>
</evidence>
<evidence type="ECO:0000256" key="1">
    <source>
        <dbReference type="SAM" id="MobiDB-lite"/>
    </source>
</evidence>
<evidence type="ECO:0000313" key="2">
    <source>
        <dbReference type="EMBL" id="PPQ81877.1"/>
    </source>
</evidence>
<keyword evidence="3" id="KW-1185">Reference proteome</keyword>
<proteinExistence type="predicted"/>
<dbReference type="InParanoid" id="A0A409WTS1"/>
<dbReference type="Proteomes" id="UP000283269">
    <property type="component" value="Unassembled WGS sequence"/>
</dbReference>
<name>A0A409WTS1_PSICY</name>
<feature type="compositionally biased region" description="Basic and acidic residues" evidence="1">
    <location>
        <begin position="40"/>
        <end position="60"/>
    </location>
</feature>
<protein>
    <submittedName>
        <fullName evidence="2">Uncharacterized protein</fullName>
    </submittedName>
</protein>
<organism evidence="2 3">
    <name type="scientific">Psilocybe cyanescens</name>
    <dbReference type="NCBI Taxonomy" id="93625"/>
    <lineage>
        <taxon>Eukaryota</taxon>
        <taxon>Fungi</taxon>
        <taxon>Dikarya</taxon>
        <taxon>Basidiomycota</taxon>
        <taxon>Agaricomycotina</taxon>
        <taxon>Agaricomycetes</taxon>
        <taxon>Agaricomycetidae</taxon>
        <taxon>Agaricales</taxon>
        <taxon>Agaricineae</taxon>
        <taxon>Strophariaceae</taxon>
        <taxon>Psilocybe</taxon>
    </lineage>
</organism>
<dbReference type="AlphaFoldDB" id="A0A409WTS1"/>